<evidence type="ECO:0000313" key="2">
    <source>
        <dbReference type="Proteomes" id="UP000813461"/>
    </source>
</evidence>
<sequence>MPGILCVWANLPDNVLEWYEDEWIPDMREQLAPHTLHCEYIPNGFDGEPIGQLDSPWPLITVYEVANVRKATDACYDKRYHPPDEMLAGSLKNARFDTRTYREIQKWQNEDWDGDASHIASVTAMEFHVPSELQDEVVAYYRAVMAPIIARSPDTLRFRLFEVDNATVLEGTEHSTKDKKTLLSYFVFAEFATGEWPWDAVFELGEDKNWIAWFEGQKVVKWQNAHYLVKRLYTDDDKPVKRNEQQSGKSGPN</sequence>
<dbReference type="OrthoDB" id="3753685at2759"/>
<keyword evidence="2" id="KW-1185">Reference proteome</keyword>
<dbReference type="Proteomes" id="UP000813461">
    <property type="component" value="Unassembled WGS sequence"/>
</dbReference>
<organism evidence="1 2">
    <name type="scientific">Paraphoma chrysanthemicola</name>
    <dbReference type="NCBI Taxonomy" id="798071"/>
    <lineage>
        <taxon>Eukaryota</taxon>
        <taxon>Fungi</taxon>
        <taxon>Dikarya</taxon>
        <taxon>Ascomycota</taxon>
        <taxon>Pezizomycotina</taxon>
        <taxon>Dothideomycetes</taxon>
        <taxon>Pleosporomycetidae</taxon>
        <taxon>Pleosporales</taxon>
        <taxon>Pleosporineae</taxon>
        <taxon>Phaeosphaeriaceae</taxon>
        <taxon>Paraphoma</taxon>
    </lineage>
</organism>
<dbReference type="EMBL" id="JAGMVJ010000012">
    <property type="protein sequence ID" value="KAH7084430.1"/>
    <property type="molecule type" value="Genomic_DNA"/>
</dbReference>
<comment type="caution">
    <text evidence="1">The sequence shown here is derived from an EMBL/GenBank/DDBJ whole genome shotgun (WGS) entry which is preliminary data.</text>
</comment>
<accession>A0A8K0R2V6</accession>
<proteinExistence type="predicted"/>
<gene>
    <name evidence="1" type="ORF">FB567DRAFT_498423</name>
</gene>
<name>A0A8K0R2V6_9PLEO</name>
<reference evidence="1" key="1">
    <citation type="journal article" date="2021" name="Nat. Commun.">
        <title>Genetic determinants of endophytism in the Arabidopsis root mycobiome.</title>
        <authorList>
            <person name="Mesny F."/>
            <person name="Miyauchi S."/>
            <person name="Thiergart T."/>
            <person name="Pickel B."/>
            <person name="Atanasova L."/>
            <person name="Karlsson M."/>
            <person name="Huettel B."/>
            <person name="Barry K.W."/>
            <person name="Haridas S."/>
            <person name="Chen C."/>
            <person name="Bauer D."/>
            <person name="Andreopoulos W."/>
            <person name="Pangilinan J."/>
            <person name="LaButti K."/>
            <person name="Riley R."/>
            <person name="Lipzen A."/>
            <person name="Clum A."/>
            <person name="Drula E."/>
            <person name="Henrissat B."/>
            <person name="Kohler A."/>
            <person name="Grigoriev I.V."/>
            <person name="Martin F.M."/>
            <person name="Hacquard S."/>
        </authorList>
    </citation>
    <scope>NUCLEOTIDE SEQUENCE</scope>
    <source>
        <strain evidence="1">MPI-SDFR-AT-0120</strain>
    </source>
</reference>
<protein>
    <submittedName>
        <fullName evidence="1">Uncharacterized protein</fullName>
    </submittedName>
</protein>
<dbReference type="AlphaFoldDB" id="A0A8K0R2V6"/>
<evidence type="ECO:0000313" key="1">
    <source>
        <dbReference type="EMBL" id="KAH7084430.1"/>
    </source>
</evidence>